<protein>
    <recommendedName>
        <fullName evidence="3">beta-N-acetylhexosaminidase</fullName>
        <ecNumber evidence="3">3.2.1.52</ecNumber>
    </recommendedName>
</protein>
<feature type="domain" description="Glycoside hydrolase family 20 catalytic" evidence="5">
    <location>
        <begin position="2"/>
        <end position="109"/>
    </location>
</feature>
<dbReference type="PRINTS" id="PR00738">
    <property type="entry name" value="GLHYDRLASE20"/>
</dbReference>
<dbReference type="Pfam" id="PF00728">
    <property type="entry name" value="Glyco_hydro_20"/>
    <property type="match status" value="1"/>
</dbReference>
<dbReference type="EC" id="3.2.1.52" evidence="3"/>
<dbReference type="EMBL" id="JBBHLI010000004">
    <property type="protein sequence ID" value="MEK9501115.1"/>
    <property type="molecule type" value="Genomic_DNA"/>
</dbReference>
<evidence type="ECO:0000313" key="6">
    <source>
        <dbReference type="EMBL" id="MEK9501115.1"/>
    </source>
</evidence>
<reference evidence="6 7" key="1">
    <citation type="submission" date="2024-02" db="EMBL/GenBank/DDBJ databases">
        <title>A novel Gemmatimonadota bacterium.</title>
        <authorList>
            <person name="Du Z.-J."/>
            <person name="Ye Y.-Q."/>
        </authorList>
    </citation>
    <scope>NUCLEOTIDE SEQUENCE [LARGE SCALE GENOMIC DNA]</scope>
    <source>
        <strain evidence="6 7">DH-20</strain>
    </source>
</reference>
<evidence type="ECO:0000256" key="1">
    <source>
        <dbReference type="ARBA" id="ARBA00001231"/>
    </source>
</evidence>
<comment type="similarity">
    <text evidence="2">Belongs to the glycosyl hydrolase 20 family.</text>
</comment>
<comment type="caution">
    <text evidence="6">The sequence shown here is derived from an EMBL/GenBank/DDBJ whole genome shotgun (WGS) entry which is preliminary data.</text>
</comment>
<evidence type="ECO:0000256" key="3">
    <source>
        <dbReference type="ARBA" id="ARBA00012663"/>
    </source>
</evidence>
<dbReference type="InterPro" id="IPR017853">
    <property type="entry name" value="GH"/>
</dbReference>
<dbReference type="PANTHER" id="PTHR22600:SF57">
    <property type="entry name" value="BETA-N-ACETYLHEXOSAMINIDASE"/>
    <property type="match status" value="1"/>
</dbReference>
<sequence>MKRTIDLMAHFKLSRFHWHLTEDQGWRIEIDGWPRLTEVGAWRDGTLIGHYGNRPHAFDGRRYGGFYTQDEIREVVAWAADRHVTVVPEIELPGHSSAAIAAYPELGCGEGP</sequence>
<dbReference type="RefSeq" id="WP_405277172.1">
    <property type="nucleotide sequence ID" value="NZ_JBBHLI010000004.1"/>
</dbReference>
<dbReference type="InterPro" id="IPR025705">
    <property type="entry name" value="Beta_hexosaminidase_sua/sub"/>
</dbReference>
<evidence type="ECO:0000256" key="4">
    <source>
        <dbReference type="ARBA" id="ARBA00022801"/>
    </source>
</evidence>
<keyword evidence="7" id="KW-1185">Reference proteome</keyword>
<accession>A0ABU9EB03</accession>
<gene>
    <name evidence="6" type="ORF">WI372_09010</name>
</gene>
<evidence type="ECO:0000259" key="5">
    <source>
        <dbReference type="Pfam" id="PF00728"/>
    </source>
</evidence>
<dbReference type="InterPro" id="IPR015883">
    <property type="entry name" value="Glyco_hydro_20_cat"/>
</dbReference>
<dbReference type="PANTHER" id="PTHR22600">
    <property type="entry name" value="BETA-HEXOSAMINIDASE"/>
    <property type="match status" value="1"/>
</dbReference>
<comment type="catalytic activity">
    <reaction evidence="1">
        <text>Hydrolysis of terminal non-reducing N-acetyl-D-hexosamine residues in N-acetyl-beta-D-hexosaminides.</text>
        <dbReference type="EC" id="3.2.1.52"/>
    </reaction>
</comment>
<keyword evidence="4" id="KW-0378">Hydrolase</keyword>
<proteinExistence type="inferred from homology"/>
<evidence type="ECO:0000313" key="7">
    <source>
        <dbReference type="Proteomes" id="UP001484239"/>
    </source>
</evidence>
<dbReference type="SUPFAM" id="SSF51445">
    <property type="entry name" value="(Trans)glycosidases"/>
    <property type="match status" value="1"/>
</dbReference>
<name>A0ABU9EB03_9BACT</name>
<dbReference type="Proteomes" id="UP001484239">
    <property type="component" value="Unassembled WGS sequence"/>
</dbReference>
<dbReference type="Gene3D" id="3.20.20.80">
    <property type="entry name" value="Glycosidases"/>
    <property type="match status" value="1"/>
</dbReference>
<organism evidence="6 7">
    <name type="scientific">Gaopeijia maritima</name>
    <dbReference type="NCBI Taxonomy" id="3119007"/>
    <lineage>
        <taxon>Bacteria</taxon>
        <taxon>Pseudomonadati</taxon>
        <taxon>Gemmatimonadota</taxon>
        <taxon>Longimicrobiia</taxon>
        <taxon>Gaopeijiales</taxon>
        <taxon>Gaopeijiaceae</taxon>
        <taxon>Gaopeijia</taxon>
    </lineage>
</organism>
<evidence type="ECO:0000256" key="2">
    <source>
        <dbReference type="ARBA" id="ARBA00006285"/>
    </source>
</evidence>